<evidence type="ECO:0000313" key="2">
    <source>
        <dbReference type="EMBL" id="SUZ55282.1"/>
    </source>
</evidence>
<dbReference type="Pfam" id="PF01738">
    <property type="entry name" value="DLH"/>
    <property type="match status" value="1"/>
</dbReference>
<gene>
    <name evidence="2" type="ORF">METZ01_LOCUS8136</name>
</gene>
<dbReference type="PANTHER" id="PTHR46623:SF10">
    <property type="entry name" value="CARBOXYMETHYLENEBUTENOLIDASE HOMOLOG"/>
    <property type="match status" value="1"/>
</dbReference>
<dbReference type="InterPro" id="IPR051049">
    <property type="entry name" value="Dienelactone_hydrolase-like"/>
</dbReference>
<dbReference type="InterPro" id="IPR029058">
    <property type="entry name" value="AB_hydrolase_fold"/>
</dbReference>
<sequence length="287" mass="30207">MTRRDFVALSVTAGVAVTAGCTTEDIPQEIEVVEEDVEITTPDGTADAAYIHPSTGAYAGVLIWTDAFGLRPSFRAMARRLAADGYSVLVPNPFYRVERAPSFPDASVVSFANPEDRARLGPLMGSITAPDAAERDASAYIPFLDAQPNVDTSKKIGTQGYCMGGPLIVRTAASQSDRIGAAASFHGGGLVTTNANSPHLLAPNIQASMYFGIAANDDAGQPEAKDVLRETFAGAGVAAEVEVYADSQHGWCVTDMPAQGDGTPIYNEVDAERAWGKLMELYGAALV</sequence>
<dbReference type="InterPro" id="IPR002925">
    <property type="entry name" value="Dienelactn_hydro"/>
</dbReference>
<dbReference type="PANTHER" id="PTHR46623">
    <property type="entry name" value="CARBOXYMETHYLENEBUTENOLIDASE-RELATED"/>
    <property type="match status" value="1"/>
</dbReference>
<dbReference type="Gene3D" id="3.40.50.1820">
    <property type="entry name" value="alpha/beta hydrolase"/>
    <property type="match status" value="1"/>
</dbReference>
<proteinExistence type="predicted"/>
<accession>A0A381NKZ8</accession>
<reference evidence="2" key="1">
    <citation type="submission" date="2018-05" db="EMBL/GenBank/DDBJ databases">
        <authorList>
            <person name="Lanie J.A."/>
            <person name="Ng W.-L."/>
            <person name="Kazmierczak K.M."/>
            <person name="Andrzejewski T.M."/>
            <person name="Davidsen T.M."/>
            <person name="Wayne K.J."/>
            <person name="Tettelin H."/>
            <person name="Glass J.I."/>
            <person name="Rusch D."/>
            <person name="Podicherti R."/>
            <person name="Tsui H.-C.T."/>
            <person name="Winkler M.E."/>
        </authorList>
    </citation>
    <scope>NUCLEOTIDE SEQUENCE</scope>
</reference>
<dbReference type="GO" id="GO:0016787">
    <property type="term" value="F:hydrolase activity"/>
    <property type="evidence" value="ECO:0007669"/>
    <property type="project" value="InterPro"/>
</dbReference>
<feature type="domain" description="Dienelactone hydrolase" evidence="1">
    <location>
        <begin position="49"/>
        <end position="284"/>
    </location>
</feature>
<protein>
    <recommendedName>
        <fullName evidence="1">Dienelactone hydrolase domain-containing protein</fullName>
    </recommendedName>
</protein>
<organism evidence="2">
    <name type="scientific">marine metagenome</name>
    <dbReference type="NCBI Taxonomy" id="408172"/>
    <lineage>
        <taxon>unclassified sequences</taxon>
        <taxon>metagenomes</taxon>
        <taxon>ecological metagenomes</taxon>
    </lineage>
</organism>
<dbReference type="PROSITE" id="PS51257">
    <property type="entry name" value="PROKAR_LIPOPROTEIN"/>
    <property type="match status" value="1"/>
</dbReference>
<dbReference type="AlphaFoldDB" id="A0A381NKZ8"/>
<dbReference type="SUPFAM" id="SSF53474">
    <property type="entry name" value="alpha/beta-Hydrolases"/>
    <property type="match status" value="1"/>
</dbReference>
<dbReference type="EMBL" id="UINC01000438">
    <property type="protein sequence ID" value="SUZ55282.1"/>
    <property type="molecule type" value="Genomic_DNA"/>
</dbReference>
<evidence type="ECO:0000259" key="1">
    <source>
        <dbReference type="Pfam" id="PF01738"/>
    </source>
</evidence>
<name>A0A381NKZ8_9ZZZZ</name>